<evidence type="ECO:0000256" key="1">
    <source>
        <dbReference type="ARBA" id="ARBA00004651"/>
    </source>
</evidence>
<evidence type="ECO:0000256" key="3">
    <source>
        <dbReference type="ARBA" id="ARBA00022692"/>
    </source>
</evidence>
<keyword evidence="4 6" id="KW-1133">Transmembrane helix</keyword>
<feature type="transmembrane region" description="Helical" evidence="6">
    <location>
        <begin position="73"/>
        <end position="101"/>
    </location>
</feature>
<evidence type="ECO:0000313" key="7">
    <source>
        <dbReference type="EMBL" id="CAD2075822.1"/>
    </source>
</evidence>
<keyword evidence="3 6" id="KW-0812">Transmembrane</keyword>
<evidence type="ECO:0000256" key="5">
    <source>
        <dbReference type="ARBA" id="ARBA00023136"/>
    </source>
</evidence>
<name>A0A6V7RDY2_9BACL</name>
<dbReference type="InterPro" id="IPR014108">
    <property type="entry name" value="Caa3-assmbl_CtaG"/>
</dbReference>
<comment type="subcellular location">
    <subcellularLocation>
        <location evidence="1">Cell membrane</location>
        <topology evidence="1">Multi-pass membrane protein</topology>
    </subcellularLocation>
</comment>
<accession>A0A6V7RDY2</accession>
<dbReference type="Pfam" id="PF09678">
    <property type="entry name" value="Caa3_CtaG"/>
    <property type="match status" value="1"/>
</dbReference>
<evidence type="ECO:0000313" key="8">
    <source>
        <dbReference type="Proteomes" id="UP000521032"/>
    </source>
</evidence>
<dbReference type="GO" id="GO:0005886">
    <property type="term" value="C:plasma membrane"/>
    <property type="evidence" value="ECO:0007669"/>
    <property type="project" value="UniProtKB-SubCell"/>
</dbReference>
<organism evidence="7 8">
    <name type="scientific">Phocicoccus schoeneichii</name>
    <dbReference type="NCBI Taxonomy" id="1812261"/>
    <lineage>
        <taxon>Bacteria</taxon>
        <taxon>Bacillati</taxon>
        <taxon>Bacillota</taxon>
        <taxon>Bacilli</taxon>
        <taxon>Bacillales</taxon>
        <taxon>Salinicoccaceae</taxon>
        <taxon>Phocicoccus</taxon>
    </lineage>
</organism>
<sequence length="317" mass="36466">MDRLLSIRIFGFIANWSPFLLVFTIAVAIAYFLLTMKWYKEFEGGRKLTPFEIFMSLSVFILFYITFGSPIDILSHILFTFHMIQMALGLLLVPPMLYFAVPDYLWRYLVKQPVLRQLHKMCQKPLVVLVLFCAAFSLYHIPVVMDALKMNQSLHVLALAILFITATMCFWPVLNTIDPQEKHMGGLFKMLYVFGIGGLLLPACGLIIFAEAPMFKTYTESGSWLKAMELCVPAGVLDSLKGQNMISGPEYFSTMTPLGDQRTGGIIMKILQEVFFSVILGYIFFHWWKSESGDQEEITRKNLEKVLKQQELDRQYR</sequence>
<dbReference type="EMBL" id="CAJEWE010000010">
    <property type="protein sequence ID" value="CAD2075822.1"/>
    <property type="molecule type" value="Genomic_DNA"/>
</dbReference>
<keyword evidence="5 6" id="KW-0472">Membrane</keyword>
<comment type="caution">
    <text evidence="7">The sequence shown here is derived from an EMBL/GenBank/DDBJ whole genome shotgun (WGS) entry which is preliminary data.</text>
</comment>
<protein>
    <submittedName>
        <fullName evidence="7">Cytochrome c oxidase caa3 assembly factor (Caa3_CtaG)</fullName>
    </submittedName>
</protein>
<dbReference type="AlphaFoldDB" id="A0A6V7RDY2"/>
<feature type="transmembrane region" description="Helical" evidence="6">
    <location>
        <begin position="48"/>
        <end position="67"/>
    </location>
</feature>
<evidence type="ECO:0000256" key="4">
    <source>
        <dbReference type="ARBA" id="ARBA00022989"/>
    </source>
</evidence>
<feature type="transmembrane region" description="Helical" evidence="6">
    <location>
        <begin position="12"/>
        <end position="36"/>
    </location>
</feature>
<dbReference type="NCBIfam" id="TIGR02737">
    <property type="entry name" value="caa3_CtaG"/>
    <property type="match status" value="1"/>
</dbReference>
<keyword evidence="2" id="KW-1003">Cell membrane</keyword>
<dbReference type="InterPro" id="IPR019108">
    <property type="entry name" value="Caa3_assmbl_CtaG-rel"/>
</dbReference>
<feature type="transmembrane region" description="Helical" evidence="6">
    <location>
        <begin position="122"/>
        <end position="141"/>
    </location>
</feature>
<feature type="transmembrane region" description="Helical" evidence="6">
    <location>
        <begin position="153"/>
        <end position="174"/>
    </location>
</feature>
<dbReference type="RefSeq" id="WP_186086878.1">
    <property type="nucleotide sequence ID" value="NZ_BMDB01000001.1"/>
</dbReference>
<reference evidence="7 8" key="1">
    <citation type="submission" date="2020-07" db="EMBL/GenBank/DDBJ databases">
        <authorList>
            <person name="Criscuolo A."/>
        </authorList>
    </citation>
    <scope>NUCLEOTIDE SEQUENCE [LARGE SCALE GENOMIC DNA]</scope>
    <source>
        <strain evidence="8">CIP 111030</strain>
    </source>
</reference>
<keyword evidence="8" id="KW-1185">Reference proteome</keyword>
<proteinExistence type="predicted"/>
<evidence type="ECO:0000256" key="6">
    <source>
        <dbReference type="SAM" id="Phobius"/>
    </source>
</evidence>
<gene>
    <name evidence="7" type="ORF">JEOSCH030_00915</name>
</gene>
<dbReference type="Proteomes" id="UP000521032">
    <property type="component" value="Unassembled WGS sequence"/>
</dbReference>
<feature type="transmembrane region" description="Helical" evidence="6">
    <location>
        <begin position="186"/>
        <end position="210"/>
    </location>
</feature>
<evidence type="ECO:0000256" key="2">
    <source>
        <dbReference type="ARBA" id="ARBA00022475"/>
    </source>
</evidence>